<evidence type="ECO:0000256" key="5">
    <source>
        <dbReference type="ARBA" id="ARBA00022741"/>
    </source>
</evidence>
<name>A0ABU4HWN3_9ACTN</name>
<protein>
    <recommendedName>
        <fullName evidence="2">histidine kinase</fullName>
        <ecNumber evidence="2">2.7.13.3</ecNumber>
    </recommendedName>
</protein>
<dbReference type="Gene3D" id="3.30.565.10">
    <property type="entry name" value="Histidine kinase-like ATPase, C-terminal domain"/>
    <property type="match status" value="1"/>
</dbReference>
<feature type="transmembrane region" description="Helical" evidence="9">
    <location>
        <begin position="135"/>
        <end position="153"/>
    </location>
</feature>
<dbReference type="InterPro" id="IPR036890">
    <property type="entry name" value="HATPase_C_sf"/>
</dbReference>
<keyword evidence="9" id="KW-0472">Membrane</keyword>
<evidence type="ECO:0000256" key="1">
    <source>
        <dbReference type="ARBA" id="ARBA00000085"/>
    </source>
</evidence>
<dbReference type="Pfam" id="PF02518">
    <property type="entry name" value="HATPase_c"/>
    <property type="match status" value="1"/>
</dbReference>
<evidence type="ECO:0000256" key="3">
    <source>
        <dbReference type="ARBA" id="ARBA00022553"/>
    </source>
</evidence>
<evidence type="ECO:0000259" key="10">
    <source>
        <dbReference type="Pfam" id="PF02518"/>
    </source>
</evidence>
<comment type="catalytic activity">
    <reaction evidence="1">
        <text>ATP + protein L-histidine = ADP + protein N-phospho-L-histidine.</text>
        <dbReference type="EC" id="2.7.13.3"/>
    </reaction>
</comment>
<keyword evidence="3" id="KW-0597">Phosphoprotein</keyword>
<organism evidence="12 13">
    <name type="scientific">Conexibacter stalactiti</name>
    <dbReference type="NCBI Taxonomy" id="1940611"/>
    <lineage>
        <taxon>Bacteria</taxon>
        <taxon>Bacillati</taxon>
        <taxon>Actinomycetota</taxon>
        <taxon>Thermoleophilia</taxon>
        <taxon>Solirubrobacterales</taxon>
        <taxon>Conexibacteraceae</taxon>
        <taxon>Conexibacter</taxon>
    </lineage>
</organism>
<keyword evidence="4" id="KW-0808">Transferase</keyword>
<feature type="transmembrane region" description="Helical" evidence="9">
    <location>
        <begin position="325"/>
        <end position="353"/>
    </location>
</feature>
<evidence type="ECO:0000256" key="4">
    <source>
        <dbReference type="ARBA" id="ARBA00022679"/>
    </source>
</evidence>
<feature type="transmembrane region" description="Helical" evidence="9">
    <location>
        <begin position="373"/>
        <end position="406"/>
    </location>
</feature>
<reference evidence="13" key="1">
    <citation type="submission" date="2023-07" db="EMBL/GenBank/DDBJ databases">
        <title>Conexibacter stalactiti sp. nov., isolated from stalactites in a lava cave and emended description of the genus Conexibacter.</title>
        <authorList>
            <person name="Lee S.D."/>
        </authorList>
    </citation>
    <scope>NUCLEOTIDE SEQUENCE [LARGE SCALE GENOMIC DNA]</scope>
    <source>
        <strain evidence="13">KCTC 39840</strain>
    </source>
</reference>
<dbReference type="EMBL" id="JAWSTH010000079">
    <property type="protein sequence ID" value="MDW5597239.1"/>
    <property type="molecule type" value="Genomic_DNA"/>
</dbReference>
<feature type="transmembrane region" description="Helical" evidence="9">
    <location>
        <begin position="108"/>
        <end position="129"/>
    </location>
</feature>
<dbReference type="GO" id="GO:0016301">
    <property type="term" value="F:kinase activity"/>
    <property type="evidence" value="ECO:0007669"/>
    <property type="project" value="UniProtKB-KW"/>
</dbReference>
<dbReference type="InterPro" id="IPR003594">
    <property type="entry name" value="HATPase_dom"/>
</dbReference>
<reference evidence="12 13" key="2">
    <citation type="submission" date="2023-10" db="EMBL/GenBank/DDBJ databases">
        <authorList>
            <person name="Han X.F."/>
        </authorList>
    </citation>
    <scope>NUCLEOTIDE SEQUENCE [LARGE SCALE GENOMIC DNA]</scope>
    <source>
        <strain evidence="12 13">KCTC 39840</strain>
    </source>
</reference>
<proteinExistence type="predicted"/>
<dbReference type="EC" id="2.7.13.3" evidence="2"/>
<dbReference type="CDD" id="cd16917">
    <property type="entry name" value="HATPase_UhpB-NarQ-NarX-like"/>
    <property type="match status" value="1"/>
</dbReference>
<keyword evidence="9" id="KW-0812">Transmembrane</keyword>
<accession>A0ABU4HWN3</accession>
<feature type="transmembrane region" description="Helical" evidence="9">
    <location>
        <begin position="63"/>
        <end position="79"/>
    </location>
</feature>
<dbReference type="PANTHER" id="PTHR24421:SF10">
    <property type="entry name" value="NITRATE_NITRITE SENSOR PROTEIN NARQ"/>
    <property type="match status" value="1"/>
</dbReference>
<gene>
    <name evidence="12" type="ORF">R7226_23025</name>
</gene>
<keyword evidence="6 12" id="KW-0418">Kinase</keyword>
<evidence type="ECO:0000256" key="2">
    <source>
        <dbReference type="ARBA" id="ARBA00012438"/>
    </source>
</evidence>
<dbReference type="Proteomes" id="UP001284601">
    <property type="component" value="Unassembled WGS sequence"/>
</dbReference>
<dbReference type="RefSeq" id="WP_318599703.1">
    <property type="nucleotide sequence ID" value="NZ_JAWSTH010000079.1"/>
</dbReference>
<dbReference type="Gene3D" id="1.20.5.1930">
    <property type="match status" value="1"/>
</dbReference>
<comment type="caution">
    <text evidence="12">The sequence shown here is derived from an EMBL/GenBank/DDBJ whole genome shotgun (WGS) entry which is preliminary data.</text>
</comment>
<keyword evidence="5" id="KW-0547">Nucleotide-binding</keyword>
<evidence type="ECO:0000256" key="7">
    <source>
        <dbReference type="ARBA" id="ARBA00022840"/>
    </source>
</evidence>
<dbReference type="PANTHER" id="PTHR24421">
    <property type="entry name" value="NITRATE/NITRITE SENSOR PROTEIN NARX-RELATED"/>
    <property type="match status" value="1"/>
</dbReference>
<sequence>MTSPSVATRRAPRLDALLATALLLDATAEALLAPADPGETLVLLLAGALMAAGFAVRSRAPLVTIAAVFAGFALVLAHEPVASDFVGPLAAPIAALFLAQLRLSGRAAALGAAIAAALLLAGVLLDPAATLPRSLFGGLFVYVAAPVVASWLARRHGETAARLRAATTQLEAGRAAHAAAAAEAERLRVLGELDQRLAGQLHELAAAAEQLDSATLEEPQLQRLVERGSAALEGVRKAIGVVRGGEPAVGAEPTSDVRTDGAGWPLRRPRGRLGRGELAVPLAVLAAGTADALLHGDLRASRVVALAVAVVVALLLTVRRRQPEAVAAAVVVLAAAQWEVFAAYGSVAVLAALPIAAFSLGAGSGGPRAWGGLALLVAGALAAGLTGAPAGPFDVVVLAVLAAAGWGAGHELRLRASAVAQQREVGRQAVATRALQAQRAALEIRVGIARDVHDTLAGELSAVVLQAHVARLRLHDGQPADDGVVTAVAGAAASARDELDRLLAASPDALPGLDQVELLAGRAQAAGLPVRVTVSGARRPLAPEAEAAAYRLVQESLTNALRHAGGAPTEVSLDYGAEALRVVVTDAGASAGSRPVALDHGGGFGLAGMRERIEATGGTVVAGPRAEGAGWQVEARLPLPPPLSR</sequence>
<keyword evidence="9" id="KW-1133">Transmembrane helix</keyword>
<dbReference type="Pfam" id="PF07730">
    <property type="entry name" value="HisKA_3"/>
    <property type="match status" value="1"/>
</dbReference>
<feature type="transmembrane region" description="Helical" evidence="9">
    <location>
        <begin position="85"/>
        <end position="101"/>
    </location>
</feature>
<dbReference type="InterPro" id="IPR050482">
    <property type="entry name" value="Sensor_HK_TwoCompSys"/>
</dbReference>
<feature type="domain" description="Histidine kinase/HSP90-like ATPase" evidence="10">
    <location>
        <begin position="547"/>
        <end position="640"/>
    </location>
</feature>
<feature type="domain" description="Signal transduction histidine kinase subgroup 3 dimerisation and phosphoacceptor" evidence="11">
    <location>
        <begin position="445"/>
        <end position="503"/>
    </location>
</feature>
<evidence type="ECO:0000256" key="8">
    <source>
        <dbReference type="ARBA" id="ARBA00023012"/>
    </source>
</evidence>
<evidence type="ECO:0000259" key="11">
    <source>
        <dbReference type="Pfam" id="PF07730"/>
    </source>
</evidence>
<keyword evidence="13" id="KW-1185">Reference proteome</keyword>
<dbReference type="InterPro" id="IPR011712">
    <property type="entry name" value="Sig_transdc_His_kin_sub3_dim/P"/>
</dbReference>
<evidence type="ECO:0000313" key="12">
    <source>
        <dbReference type="EMBL" id="MDW5597239.1"/>
    </source>
</evidence>
<evidence type="ECO:0000256" key="9">
    <source>
        <dbReference type="SAM" id="Phobius"/>
    </source>
</evidence>
<keyword evidence="7" id="KW-0067">ATP-binding</keyword>
<evidence type="ECO:0000313" key="13">
    <source>
        <dbReference type="Proteomes" id="UP001284601"/>
    </source>
</evidence>
<keyword evidence="8" id="KW-0902">Two-component regulatory system</keyword>
<evidence type="ECO:0000256" key="6">
    <source>
        <dbReference type="ARBA" id="ARBA00022777"/>
    </source>
</evidence>
<feature type="transmembrane region" description="Helical" evidence="9">
    <location>
        <begin position="300"/>
        <end position="318"/>
    </location>
</feature>
<dbReference type="SUPFAM" id="SSF55874">
    <property type="entry name" value="ATPase domain of HSP90 chaperone/DNA topoisomerase II/histidine kinase"/>
    <property type="match status" value="1"/>
</dbReference>